<evidence type="ECO:0000256" key="4">
    <source>
        <dbReference type="ARBA" id="ARBA00022737"/>
    </source>
</evidence>
<dbReference type="InterPro" id="IPR016462">
    <property type="entry name" value="ModE"/>
</dbReference>
<dbReference type="AlphaFoldDB" id="A0A2N7VKN1"/>
<dbReference type="InterPro" id="IPR004606">
    <property type="entry name" value="Mop_domain"/>
</dbReference>
<reference evidence="8 9" key="1">
    <citation type="submission" date="2018-01" db="EMBL/GenBank/DDBJ databases">
        <title>Whole genome analyses suggest that Burkholderia sensu lato contains two further novel genera in the rhizoxinica-symbiotica group Mycetohabitans gen. nov., and Trinickia gen. nov.: implications for the evolution of diazotrophy and nodulation in the Burkholderiaceae.</title>
        <authorList>
            <person name="Estrada-de los Santos P."/>
            <person name="Palmer M."/>
            <person name="Chavez-Ramirez B."/>
            <person name="Beukes C."/>
            <person name="Steenkamp E.T."/>
            <person name="Hirsch A.M."/>
            <person name="Manyaka P."/>
            <person name="Maluk M."/>
            <person name="Lafos M."/>
            <person name="Crook M."/>
            <person name="Gross E."/>
            <person name="Simon M.F."/>
            <person name="Bueno dos Reis Junior F."/>
            <person name="Poole P.S."/>
            <person name="Venter S.N."/>
            <person name="James E.K."/>
        </authorList>
    </citation>
    <scope>NUCLEOTIDE SEQUENCE [LARGE SCALE GENOMIC DNA]</scope>
    <source>
        <strain evidence="8 9">GIMN1.004</strain>
    </source>
</reference>
<dbReference type="NCBIfam" id="TIGR00638">
    <property type="entry name" value="Mop"/>
    <property type="match status" value="2"/>
</dbReference>
<dbReference type="GO" id="GO:0015689">
    <property type="term" value="P:molybdate ion transport"/>
    <property type="evidence" value="ECO:0007669"/>
    <property type="project" value="UniProtKB-UniRule"/>
</dbReference>
<organism evidence="8 9">
    <name type="scientific">Trinickia dabaoshanensis</name>
    <dbReference type="NCBI Taxonomy" id="564714"/>
    <lineage>
        <taxon>Bacteria</taxon>
        <taxon>Pseudomonadati</taxon>
        <taxon>Pseudomonadota</taxon>
        <taxon>Betaproteobacteria</taxon>
        <taxon>Burkholderiales</taxon>
        <taxon>Burkholderiaceae</taxon>
        <taxon>Trinickia</taxon>
    </lineage>
</organism>
<sequence>MSDPRPSPAQSASSGNSTAPLELGGSVWLRAGQQTLGGAARIALLAAIRDTGSITSAAKAVGMSYKAAWDAVDVMNNLAGEPLVMRAVGGKGGGGTTLTPRAHRLIETFDAVEREHRKFIERASAAIEHFAGDWALIGRIGMKTSARNQLYGIVSRVKRGSVNDEITLALPGGQPIVAVVTHESTETLGLAVGAPAFALVKASWVMLVADDTDAGQPLRLSARNQLRGVVTQVTRGAVNAEVSLALDSAEGGSPDLNSTVITAIVTNESVDTLGLAQGTRATAVFKASSVILGTAD</sequence>
<feature type="domain" description="Mop" evidence="7">
    <location>
        <begin position="219"/>
        <end position="294"/>
    </location>
</feature>
<dbReference type="InterPro" id="IPR036388">
    <property type="entry name" value="WH-like_DNA-bd_sf"/>
</dbReference>
<dbReference type="PANTHER" id="PTHR30432:SF1">
    <property type="entry name" value="DNA-BINDING TRANSCRIPTIONAL DUAL REGULATOR MODE"/>
    <property type="match status" value="1"/>
</dbReference>
<accession>A0A2N7VKN1</accession>
<dbReference type="EMBL" id="PNYA01000018">
    <property type="protein sequence ID" value="PMS17696.1"/>
    <property type="molecule type" value="Genomic_DNA"/>
</dbReference>
<dbReference type="PIRSF" id="PIRSF005763">
    <property type="entry name" value="Txn_reg_ModE"/>
    <property type="match status" value="1"/>
</dbReference>
<dbReference type="Gene3D" id="1.10.10.10">
    <property type="entry name" value="Winged helix-like DNA-binding domain superfamily/Winged helix DNA-binding domain"/>
    <property type="match status" value="1"/>
</dbReference>
<protein>
    <submittedName>
        <fullName evidence="8">Molybdenum-dependent transcriptional regulator</fullName>
    </submittedName>
</protein>
<evidence type="ECO:0000256" key="3">
    <source>
        <dbReference type="ARBA" id="ARBA00022505"/>
    </source>
</evidence>
<dbReference type="InterPro" id="IPR036390">
    <property type="entry name" value="WH_DNA-bd_sf"/>
</dbReference>
<dbReference type="InterPro" id="IPR008995">
    <property type="entry name" value="Mo/tungstate-bd_C_term_dom"/>
</dbReference>
<feature type="region of interest" description="Required for dimer formation and molybdate binding" evidence="6">
    <location>
        <begin position="144"/>
        <end position="152"/>
    </location>
</feature>
<evidence type="ECO:0000256" key="6">
    <source>
        <dbReference type="PIRSR" id="PIRSR005763-1"/>
    </source>
</evidence>
<keyword evidence="9" id="KW-1185">Reference proteome</keyword>
<gene>
    <name evidence="8" type="ORF">C0Z18_19800</name>
</gene>
<evidence type="ECO:0000256" key="2">
    <source>
        <dbReference type="ARBA" id="ARBA00022448"/>
    </source>
</evidence>
<keyword evidence="4" id="KW-0677">Repeat</keyword>
<keyword evidence="2 5" id="KW-0813">Transport</keyword>
<dbReference type="GO" id="GO:0030151">
    <property type="term" value="F:molybdenum ion binding"/>
    <property type="evidence" value="ECO:0007669"/>
    <property type="project" value="UniProtKB-UniRule"/>
</dbReference>
<dbReference type="InterPro" id="IPR005116">
    <property type="entry name" value="Transp-assoc_OB_typ1"/>
</dbReference>
<dbReference type="InterPro" id="IPR051815">
    <property type="entry name" value="Molybdate_resp_trans_reg"/>
</dbReference>
<dbReference type="Gene3D" id="2.40.50.100">
    <property type="match status" value="2"/>
</dbReference>
<evidence type="ECO:0000256" key="1">
    <source>
        <dbReference type="ARBA" id="ARBA00008110"/>
    </source>
</evidence>
<dbReference type="Pfam" id="PF00126">
    <property type="entry name" value="HTH_1"/>
    <property type="match status" value="1"/>
</dbReference>
<evidence type="ECO:0000313" key="9">
    <source>
        <dbReference type="Proteomes" id="UP000235616"/>
    </source>
</evidence>
<dbReference type="InterPro" id="IPR000847">
    <property type="entry name" value="LysR_HTH_N"/>
</dbReference>
<evidence type="ECO:0000259" key="7">
    <source>
        <dbReference type="PROSITE" id="PS51866"/>
    </source>
</evidence>
<comment type="similarity">
    <text evidence="1 5">Belongs to the ModE family.</text>
</comment>
<proteinExistence type="inferred from homology"/>
<name>A0A2N7VKN1_9BURK</name>
<dbReference type="SUPFAM" id="SSF46785">
    <property type="entry name" value="Winged helix' DNA-binding domain"/>
    <property type="match status" value="1"/>
</dbReference>
<dbReference type="Pfam" id="PF03459">
    <property type="entry name" value="TOBE"/>
    <property type="match status" value="2"/>
</dbReference>
<dbReference type="RefSeq" id="WP_102647118.1">
    <property type="nucleotide sequence ID" value="NZ_PNYA01000018.1"/>
</dbReference>
<dbReference type="Proteomes" id="UP000235616">
    <property type="component" value="Unassembled WGS sequence"/>
</dbReference>
<dbReference type="PROSITE" id="PS51866">
    <property type="entry name" value="MOP"/>
    <property type="match status" value="2"/>
</dbReference>
<feature type="domain" description="Mop" evidence="7">
    <location>
        <begin position="143"/>
        <end position="209"/>
    </location>
</feature>
<dbReference type="PANTHER" id="PTHR30432">
    <property type="entry name" value="TRANSCRIPTIONAL REGULATOR MODE"/>
    <property type="match status" value="1"/>
</dbReference>
<evidence type="ECO:0000256" key="5">
    <source>
        <dbReference type="PIRNR" id="PIRNR005763"/>
    </source>
</evidence>
<keyword evidence="3 5" id="KW-0500">Molybdenum</keyword>
<dbReference type="GO" id="GO:0003700">
    <property type="term" value="F:DNA-binding transcription factor activity"/>
    <property type="evidence" value="ECO:0007669"/>
    <property type="project" value="InterPro"/>
</dbReference>
<dbReference type="OrthoDB" id="9800709at2"/>
<comment type="caution">
    <text evidence="8">The sequence shown here is derived from an EMBL/GenBank/DDBJ whole genome shotgun (WGS) entry which is preliminary data.</text>
</comment>
<dbReference type="SUPFAM" id="SSF50331">
    <property type="entry name" value="MOP-like"/>
    <property type="match status" value="2"/>
</dbReference>
<evidence type="ECO:0000313" key="8">
    <source>
        <dbReference type="EMBL" id="PMS17696.1"/>
    </source>
</evidence>